<proteinExistence type="predicted"/>
<reference evidence="1" key="1">
    <citation type="journal article" date="2014" name="Front. Microbiol.">
        <title>High frequency of phylogenetically diverse reductive dehalogenase-homologous genes in deep subseafloor sedimentary metagenomes.</title>
        <authorList>
            <person name="Kawai M."/>
            <person name="Futagami T."/>
            <person name="Toyoda A."/>
            <person name="Takaki Y."/>
            <person name="Nishi S."/>
            <person name="Hori S."/>
            <person name="Arai W."/>
            <person name="Tsubouchi T."/>
            <person name="Morono Y."/>
            <person name="Uchiyama I."/>
            <person name="Ito T."/>
            <person name="Fujiyama A."/>
            <person name="Inagaki F."/>
            <person name="Takami H."/>
        </authorList>
    </citation>
    <scope>NUCLEOTIDE SEQUENCE</scope>
    <source>
        <strain evidence="1">Expedition CK06-06</strain>
    </source>
</reference>
<evidence type="ECO:0000313" key="1">
    <source>
        <dbReference type="EMBL" id="GAG50133.1"/>
    </source>
</evidence>
<dbReference type="EMBL" id="BARS01050632">
    <property type="protein sequence ID" value="GAG50133.1"/>
    <property type="molecule type" value="Genomic_DNA"/>
</dbReference>
<name>X0YNV4_9ZZZZ</name>
<comment type="caution">
    <text evidence="1">The sequence shown here is derived from an EMBL/GenBank/DDBJ whole genome shotgun (WGS) entry which is preliminary data.</text>
</comment>
<feature type="non-terminal residue" evidence="1">
    <location>
        <position position="238"/>
    </location>
</feature>
<feature type="non-terminal residue" evidence="1">
    <location>
        <position position="1"/>
    </location>
</feature>
<sequence>GALGLSSGVTDHGALTGLDGDDHPQYGMKHLWEGDIVTVPAAGWYRVAEIATLRGQNTVTIYTYGGPHTPTSLTIRWWHDWSTAAGLTLISERGTGYWTEARVTDDGVKAYLEINFSMAMTGLMTSMHYGGGQHAGTLLTGELPLGGDSVRASALLGLFNLNGKFRVDASGNVTVGGNVVAQGVLAVQDGAVQLGRSGNTALLYGATGVKLQYYDGLLKDGLILGADGKVDVVGKDIS</sequence>
<gene>
    <name evidence="1" type="ORF">S01H1_75546</name>
</gene>
<accession>X0YNV4</accession>
<protein>
    <submittedName>
        <fullName evidence="1">Uncharacterized protein</fullName>
    </submittedName>
</protein>
<dbReference type="AlphaFoldDB" id="X0YNV4"/>
<organism evidence="1">
    <name type="scientific">marine sediment metagenome</name>
    <dbReference type="NCBI Taxonomy" id="412755"/>
    <lineage>
        <taxon>unclassified sequences</taxon>
        <taxon>metagenomes</taxon>
        <taxon>ecological metagenomes</taxon>
    </lineage>
</organism>